<feature type="transmembrane region" description="Helical" evidence="4">
    <location>
        <begin position="46"/>
        <end position="69"/>
    </location>
</feature>
<keyword evidence="4" id="KW-0472">Membrane</keyword>
<feature type="transmembrane region" description="Helical" evidence="4">
    <location>
        <begin position="81"/>
        <end position="103"/>
    </location>
</feature>
<evidence type="ECO:0000256" key="4">
    <source>
        <dbReference type="SAM" id="Phobius"/>
    </source>
</evidence>
<name>A0ABT4QIV1_9BACL</name>
<feature type="transmembrane region" description="Helical" evidence="4">
    <location>
        <begin position="203"/>
        <end position="225"/>
    </location>
</feature>
<evidence type="ECO:0000256" key="2">
    <source>
        <dbReference type="ARBA" id="ARBA00023002"/>
    </source>
</evidence>
<organism evidence="7 8">
    <name type="scientific">Paenibacillus gyeongsangnamensis</name>
    <dbReference type="NCBI Taxonomy" id="3388067"/>
    <lineage>
        <taxon>Bacteria</taxon>
        <taxon>Bacillati</taxon>
        <taxon>Bacillota</taxon>
        <taxon>Bacilli</taxon>
        <taxon>Bacillales</taxon>
        <taxon>Paenibacillaceae</taxon>
        <taxon>Paenibacillus</taxon>
    </lineage>
</organism>
<evidence type="ECO:0000256" key="1">
    <source>
        <dbReference type="ARBA" id="ARBA00022723"/>
    </source>
</evidence>
<dbReference type="PROSITE" id="PS00080">
    <property type="entry name" value="MULTICOPPER_OXIDASE2"/>
    <property type="match status" value="1"/>
</dbReference>
<reference evidence="7 8" key="1">
    <citation type="submission" date="2022-12" db="EMBL/GenBank/DDBJ databases">
        <title>Draft genome sequence of Paenibacillus sp. dW9.</title>
        <authorList>
            <person name="Choi E.-W."/>
            <person name="Kim D.-U."/>
        </authorList>
    </citation>
    <scope>NUCLEOTIDE SEQUENCE [LARGE SCALE GENOMIC DNA]</scope>
    <source>
        <strain evidence="8">dW9</strain>
    </source>
</reference>
<keyword evidence="1" id="KW-0479">Metal-binding</keyword>
<sequence>MYRYELLIELAALLLLLLYSWNAAGKASKLVYASSVEALRRQAGKQLFRSGIILLFAAILLTDLTYMAINLPLQLWLDRTLLHAPLVAVPAFAVLVSAVPALLKLRTAAVPASGIETDGPPEPQARGMASSPALVVPFQAVPPGALTALYYALTAPVPFHAQDTIPLLLYLLAVTGLWIRHSHRMQIMSHPAATVKYRRWKSWLTQGMVLAAALLAAAVPVLFAMQASILPSRMSMMAGSMDYGTGTTLPLPLGHAEHGGSIASTATAAAAPAESVSVTKLTGPLTGMPDRTFTLTAEKKTIRLSSGKMVEAWTYNGQSPGPELRMKEGELVQVTLINKNIDGGVTLHWHGLDVPNAEDGVAGATQNAVLPGESYTYRFIAKQAGTFWYHSHQDSKESVTMGLFGPLIVEPAAGVNPQQQEFTVMSHNWNGTLASGASDTVENKLIAPGTPVRMRLLNTDDWVRQQFLLTGAPFQVAAIDGTELHQPETLDNTRLELTTGGRYDVTFVMPDQPVFLSIAGKSSLGLLMSPDGKGNLPSFDLSKTAVFEPSQYGGTAPTPFDASSRFDKQFTMILDNKLGFYNGRFGGLFTINGKVFPNTPMYMVREGDLVKITMINRSVVDHPMHLHGHRMLVLSRNGKPVTGTWWSDTLDVRPGEVYEVAFRADNPGLWMDHCHNLSHASGGMTMHLMYEGVTSPYSIGSQTVNRPE</sequence>
<dbReference type="EMBL" id="JAQAGZ010000027">
    <property type="protein sequence ID" value="MCZ8516807.1"/>
    <property type="molecule type" value="Genomic_DNA"/>
</dbReference>
<protein>
    <submittedName>
        <fullName evidence="7">Multicopper oxidase family protein</fullName>
    </submittedName>
</protein>
<keyword evidence="3" id="KW-0186">Copper</keyword>
<evidence type="ECO:0000259" key="6">
    <source>
        <dbReference type="Pfam" id="PF07732"/>
    </source>
</evidence>
<dbReference type="InterPro" id="IPR011706">
    <property type="entry name" value="Cu-oxidase_C"/>
</dbReference>
<accession>A0ABT4QIV1</accession>
<dbReference type="PANTHER" id="PTHR11709:SF394">
    <property type="entry name" value="FI03373P-RELATED"/>
    <property type="match status" value="1"/>
</dbReference>
<dbReference type="InterPro" id="IPR008972">
    <property type="entry name" value="Cupredoxin"/>
</dbReference>
<dbReference type="InterPro" id="IPR002355">
    <property type="entry name" value="Cu_oxidase_Cu_BS"/>
</dbReference>
<feature type="transmembrane region" description="Helical" evidence="4">
    <location>
        <begin position="6"/>
        <end position="25"/>
    </location>
</feature>
<dbReference type="Pfam" id="PF07731">
    <property type="entry name" value="Cu-oxidase_2"/>
    <property type="match status" value="1"/>
</dbReference>
<evidence type="ECO:0000313" key="8">
    <source>
        <dbReference type="Proteomes" id="UP001527882"/>
    </source>
</evidence>
<comment type="caution">
    <text evidence="7">The sequence shown here is derived from an EMBL/GenBank/DDBJ whole genome shotgun (WGS) entry which is preliminary data.</text>
</comment>
<dbReference type="SUPFAM" id="SSF49503">
    <property type="entry name" value="Cupredoxins"/>
    <property type="match status" value="3"/>
</dbReference>
<dbReference type="PANTHER" id="PTHR11709">
    <property type="entry name" value="MULTI-COPPER OXIDASE"/>
    <property type="match status" value="1"/>
</dbReference>
<dbReference type="InterPro" id="IPR011707">
    <property type="entry name" value="Cu-oxidase-like_N"/>
</dbReference>
<evidence type="ECO:0000313" key="7">
    <source>
        <dbReference type="EMBL" id="MCZ8516807.1"/>
    </source>
</evidence>
<dbReference type="CDD" id="cd04202">
    <property type="entry name" value="CuRO_D2_2dMcoN_like"/>
    <property type="match status" value="1"/>
</dbReference>
<keyword evidence="4" id="KW-1133">Transmembrane helix</keyword>
<feature type="transmembrane region" description="Helical" evidence="4">
    <location>
        <begin position="133"/>
        <end position="153"/>
    </location>
</feature>
<dbReference type="Gene3D" id="2.60.40.420">
    <property type="entry name" value="Cupredoxins - blue copper proteins"/>
    <property type="match status" value="2"/>
</dbReference>
<keyword evidence="2" id="KW-0560">Oxidoreductase</keyword>
<dbReference type="CDD" id="cd13861">
    <property type="entry name" value="CuRO_1_CumA_like"/>
    <property type="match status" value="1"/>
</dbReference>
<dbReference type="RefSeq" id="WP_269885343.1">
    <property type="nucleotide sequence ID" value="NZ_JAQAGZ010000027.1"/>
</dbReference>
<feature type="domain" description="Plastocyanin-like" evidence="6">
    <location>
        <begin position="298"/>
        <end position="412"/>
    </location>
</feature>
<evidence type="ECO:0000259" key="5">
    <source>
        <dbReference type="Pfam" id="PF07731"/>
    </source>
</evidence>
<evidence type="ECO:0000256" key="3">
    <source>
        <dbReference type="ARBA" id="ARBA00023008"/>
    </source>
</evidence>
<feature type="transmembrane region" description="Helical" evidence="4">
    <location>
        <begin position="165"/>
        <end position="182"/>
    </location>
</feature>
<feature type="domain" description="Plastocyanin-like" evidence="5">
    <location>
        <begin position="587"/>
        <end position="689"/>
    </location>
</feature>
<gene>
    <name evidence="7" type="ORF">O9H85_31475</name>
</gene>
<dbReference type="Pfam" id="PF07732">
    <property type="entry name" value="Cu-oxidase_3"/>
    <property type="match status" value="1"/>
</dbReference>
<keyword evidence="8" id="KW-1185">Reference proteome</keyword>
<keyword evidence="4" id="KW-0812">Transmembrane</keyword>
<dbReference type="Proteomes" id="UP001527882">
    <property type="component" value="Unassembled WGS sequence"/>
</dbReference>
<dbReference type="InterPro" id="IPR045087">
    <property type="entry name" value="Cu-oxidase_fam"/>
</dbReference>
<proteinExistence type="predicted"/>